<keyword evidence="3" id="KW-0285">Flavoprotein</keyword>
<comment type="cofactor">
    <cofactor evidence="1">
        <name>FAD</name>
        <dbReference type="ChEBI" id="CHEBI:57692"/>
    </cofactor>
</comment>
<dbReference type="InterPro" id="IPR053806">
    <property type="entry name" value="MTHFR_C"/>
</dbReference>
<dbReference type="GO" id="GO:0006555">
    <property type="term" value="P:methionine metabolic process"/>
    <property type="evidence" value="ECO:0007669"/>
    <property type="project" value="InterPro"/>
</dbReference>
<dbReference type="AlphaFoldDB" id="A0A504X804"/>
<dbReference type="InterPro" id="IPR003171">
    <property type="entry name" value="Mehydrof_redctse-like"/>
</dbReference>
<dbReference type="VEuPathDB" id="TriTrypDB:LdCL_360026400"/>
<dbReference type="VEuPathDB" id="TriTrypDB:LDHU3_36.2710"/>
<dbReference type="InterPro" id="IPR029041">
    <property type="entry name" value="FAD-linked_oxidoreductase-like"/>
</dbReference>
<sequence length="900" mass="99674">MSRPNVKGSAVGSRNLNSTSVERNTLRSDGKLSLENIMLQFLCGEQLRLEYAMEIVQQAALVLRTEPNTLSINDTVVVVGDIQGQYYDLVKILAACGSLDTTKYLFLGNYIGNGGFNLECILFLLAAKVAHPHSIFLIRGSNESKFMADVLQLGKECQLKYSSTLLPQILSAFNCLPLAAIIRKKFFCVHSGLSPDVSHVDDIALIHRFRHIPTRGAMCDMVWSEPDWDTNNQLYNNVEEPSGETYVPRLGLFETRPLFITNKQRGLSYVFNFACAKRFVSANNLLCIIRAHEVHELGFKLAEALQRRINYAIENQMAPPETNYISELLAASLALDNSNEQLRLLDYRWQTYLDKQYVQSQHLDEFLEGLISGTMKQAVGNSRPFVSFEFVASTTEDGAIKLHETAERLPALDPLFCGITWGNHLRTAETSIEPRTRGTDVGSTAAAAGAHDSSREEADATTSTFLAFIAAAPSSSSSGSVFPHAVDLIRFVHQHFGDYFGMVVAASDDAAAWISARRDTELLFLKKKLSAGADYVVTQGIFDVDVRQLKLFGVHRISGAADLRRRIESSKTNDSEVKYVVVAFQQPLHKRLLARGCGGVYFFHREYGSPSYMMYAAHRRGTMEKRWNALLVSPHSGTLALGEAGVYHARLLLGSRPKPCTQFPMIQGMAELQTALTELSRIFQAFLDGRGTRPYADELPGETVYVEHLLKLPNAQGLYTINSQPPVNGVPSPDSSYVYQKSYVEFLCHLPSAPIVFTTLDKCPELQYTAMSAQGNVARVTAITWGVFSRARGDSNPLSPPWTRFARVGVAFAMWAAPFPPNDVPTVAHYIQTEFVLVRVVDNVLQEPLTPLEHAVVEICPEIPLLTLLDATQPHPKSSLTFAPDGDALMNALGQFVRAS</sequence>
<dbReference type="VEuPathDB" id="TriTrypDB:LdCL_360026600"/>
<dbReference type="EMBL" id="RHLD01000002">
    <property type="protein sequence ID" value="TPP42240.1"/>
    <property type="molecule type" value="Genomic_DNA"/>
</dbReference>
<evidence type="ECO:0000256" key="1">
    <source>
        <dbReference type="ARBA" id="ARBA00001974"/>
    </source>
</evidence>
<dbReference type="GO" id="GO:0033192">
    <property type="term" value="F:calmodulin-dependent protein phosphatase activity"/>
    <property type="evidence" value="ECO:0007669"/>
    <property type="project" value="InterPro"/>
</dbReference>
<dbReference type="VEuPathDB" id="TriTrypDB:LdCL_360026500"/>
<dbReference type="Gene3D" id="3.60.21.10">
    <property type="match status" value="1"/>
</dbReference>
<evidence type="ECO:0000313" key="8">
    <source>
        <dbReference type="EMBL" id="TPP42240.1"/>
    </source>
</evidence>
<protein>
    <submittedName>
        <fullName evidence="8">Calcineurin-like phosphoesterase family protein</fullName>
    </submittedName>
</protein>
<evidence type="ECO:0000256" key="5">
    <source>
        <dbReference type="ARBA" id="ARBA00023002"/>
    </source>
</evidence>
<evidence type="ECO:0000313" key="9">
    <source>
        <dbReference type="Proteomes" id="UP000318821"/>
    </source>
</evidence>
<keyword evidence="4" id="KW-0274">FAD</keyword>
<accession>A0A504X804</accession>
<reference evidence="9" key="1">
    <citation type="submission" date="2019-02" db="EMBL/GenBank/DDBJ databases">
        <title>FDA dAtabase for Regulatory Grade micrObial Sequences (FDA-ARGOS): Supporting development and validation of Infectious Disease Dx tests.</title>
        <authorList>
            <person name="Duncan R."/>
            <person name="Fisher C."/>
            <person name="Tallon L."/>
            <person name="Sadzewicz L."/>
            <person name="Sengamalay N."/>
            <person name="Ott S."/>
            <person name="Godinez A."/>
            <person name="Nagaraj S."/>
            <person name="Vavikolanu K."/>
            <person name="Vyas G."/>
            <person name="Nadendla S."/>
            <person name="Aluvathingal J."/>
            <person name="Sichtig H."/>
        </authorList>
    </citation>
    <scope>NUCLEOTIDE SEQUENCE [LARGE SCALE GENOMIC DNA]</scope>
    <source>
        <strain evidence="9">FDAARGOS_360</strain>
    </source>
</reference>
<dbReference type="GO" id="GO:0035999">
    <property type="term" value="P:tetrahydrofolate interconversion"/>
    <property type="evidence" value="ECO:0007669"/>
    <property type="project" value="UniProtKB-UniPathway"/>
</dbReference>
<evidence type="ECO:0000256" key="6">
    <source>
        <dbReference type="SAM" id="MobiDB-lite"/>
    </source>
</evidence>
<dbReference type="UniPathway" id="UPA00193"/>
<dbReference type="VEuPathDB" id="TriTrypDB:LdCL_360026700"/>
<dbReference type="Gene3D" id="3.20.20.220">
    <property type="match status" value="1"/>
</dbReference>
<gene>
    <name evidence="8" type="ORF">CGC20_28910</name>
</gene>
<dbReference type="InterPro" id="IPR043360">
    <property type="entry name" value="PP2B"/>
</dbReference>
<dbReference type="VEuPathDB" id="TriTrypDB:LDHU3_36.2730"/>
<evidence type="ECO:0000259" key="7">
    <source>
        <dbReference type="SMART" id="SM00156"/>
    </source>
</evidence>
<name>A0A504X804_LEIDO</name>
<dbReference type="SMART" id="SM00156">
    <property type="entry name" value="PP2Ac"/>
    <property type="match status" value="1"/>
</dbReference>
<dbReference type="PRINTS" id="PR00114">
    <property type="entry name" value="STPHPHTASE"/>
</dbReference>
<evidence type="ECO:0000256" key="4">
    <source>
        <dbReference type="ARBA" id="ARBA00022827"/>
    </source>
</evidence>
<proteinExistence type="predicted"/>
<feature type="domain" description="Serine/threonine specific protein phosphatases" evidence="7">
    <location>
        <begin position="47"/>
        <end position="351"/>
    </location>
</feature>
<feature type="region of interest" description="Disordered" evidence="6">
    <location>
        <begin position="430"/>
        <end position="456"/>
    </location>
</feature>
<keyword evidence="5" id="KW-0560">Oxidoreductase</keyword>
<evidence type="ECO:0000256" key="2">
    <source>
        <dbReference type="ARBA" id="ARBA00004777"/>
    </source>
</evidence>
<comment type="caution">
    <text evidence="8">The sequence shown here is derived from an EMBL/GenBank/DDBJ whole genome shotgun (WGS) entry which is preliminary data.</text>
</comment>
<dbReference type="Pfam" id="PF02219">
    <property type="entry name" value="MTHFR"/>
    <property type="match status" value="2"/>
</dbReference>
<organism evidence="8 9">
    <name type="scientific">Leishmania donovani</name>
    <dbReference type="NCBI Taxonomy" id="5661"/>
    <lineage>
        <taxon>Eukaryota</taxon>
        <taxon>Discoba</taxon>
        <taxon>Euglenozoa</taxon>
        <taxon>Kinetoplastea</taxon>
        <taxon>Metakinetoplastina</taxon>
        <taxon>Trypanosomatida</taxon>
        <taxon>Trypanosomatidae</taxon>
        <taxon>Leishmaniinae</taxon>
        <taxon>Leishmania</taxon>
    </lineage>
</organism>
<dbReference type="GO" id="GO:0004489">
    <property type="term" value="F:methylenetetrahydrofolate reductase [NAD(P)H] activity"/>
    <property type="evidence" value="ECO:0007669"/>
    <property type="project" value="InterPro"/>
</dbReference>
<dbReference type="VEuPathDB" id="TriTrypDB:LdBPK_362090.1"/>
<dbReference type="VEuPathDB" id="TriTrypDB:LDHU3_36.2720"/>
<dbReference type="Pfam" id="PF21895">
    <property type="entry name" value="MTHFR_C"/>
    <property type="match status" value="1"/>
</dbReference>
<dbReference type="PANTHER" id="PTHR45673">
    <property type="entry name" value="SERINE/THREONINE-PROTEIN PHOSPHATASE 2B CATALYTIC SUBUNIT 1-RELATED"/>
    <property type="match status" value="1"/>
</dbReference>
<dbReference type="Pfam" id="PF00149">
    <property type="entry name" value="Metallophos"/>
    <property type="match status" value="1"/>
</dbReference>
<dbReference type="SUPFAM" id="SSF56300">
    <property type="entry name" value="Metallo-dependent phosphatases"/>
    <property type="match status" value="1"/>
</dbReference>
<dbReference type="InterPro" id="IPR029052">
    <property type="entry name" value="Metallo-depent_PP-like"/>
</dbReference>
<comment type="pathway">
    <text evidence="2">One-carbon metabolism; tetrahydrofolate interconversion.</text>
</comment>
<dbReference type="SUPFAM" id="SSF51730">
    <property type="entry name" value="FAD-linked oxidoreductase"/>
    <property type="match status" value="1"/>
</dbReference>
<dbReference type="GO" id="GO:0097720">
    <property type="term" value="P:calcineurin-mediated signaling"/>
    <property type="evidence" value="ECO:0007669"/>
    <property type="project" value="InterPro"/>
</dbReference>
<dbReference type="VEuPathDB" id="TriTrypDB:LdBPK_362100.1"/>
<dbReference type="InterPro" id="IPR004843">
    <property type="entry name" value="Calcineurin-like_PHP"/>
</dbReference>
<dbReference type="InterPro" id="IPR006186">
    <property type="entry name" value="Ser/Thr-sp_prot-phosphatase"/>
</dbReference>
<dbReference type="Proteomes" id="UP000318821">
    <property type="component" value="Unassembled WGS sequence"/>
</dbReference>
<evidence type="ECO:0000256" key="3">
    <source>
        <dbReference type="ARBA" id="ARBA00022630"/>
    </source>
</evidence>